<dbReference type="OrthoDB" id="1850764at2759"/>
<keyword evidence="3 8" id="KW-0853">WD repeat</keyword>
<keyword evidence="4 9" id="KW-0677">Repeat</keyword>
<dbReference type="PROSITE" id="PS50082">
    <property type="entry name" value="WD_REPEATS_2"/>
    <property type="match status" value="3"/>
</dbReference>
<keyword evidence="13" id="KW-1185">Reference proteome</keyword>
<dbReference type="InterPro" id="IPR019775">
    <property type="entry name" value="WD40_repeat_CS"/>
</dbReference>
<dbReference type="PANTHER" id="PTHR10856:SF0">
    <property type="entry name" value="CORONIN"/>
    <property type="match status" value="1"/>
</dbReference>
<dbReference type="SMART" id="SM01166">
    <property type="entry name" value="DUF1899"/>
    <property type="match status" value="1"/>
</dbReference>
<feature type="region of interest" description="Disordered" evidence="10">
    <location>
        <begin position="395"/>
        <end position="584"/>
    </location>
</feature>
<feature type="compositionally biased region" description="Low complexity" evidence="10">
    <location>
        <begin position="437"/>
        <end position="451"/>
    </location>
</feature>
<organism evidence="12 13">
    <name type="scientific">Microthyrium microscopicum</name>
    <dbReference type="NCBI Taxonomy" id="703497"/>
    <lineage>
        <taxon>Eukaryota</taxon>
        <taxon>Fungi</taxon>
        <taxon>Dikarya</taxon>
        <taxon>Ascomycota</taxon>
        <taxon>Pezizomycotina</taxon>
        <taxon>Dothideomycetes</taxon>
        <taxon>Dothideomycetes incertae sedis</taxon>
        <taxon>Microthyriales</taxon>
        <taxon>Microthyriaceae</taxon>
        <taxon>Microthyrium</taxon>
    </lineage>
</organism>
<name>A0A6A6UVV0_9PEZI</name>
<dbReference type="Pfam" id="PF16300">
    <property type="entry name" value="WD40_4"/>
    <property type="match status" value="1"/>
</dbReference>
<feature type="repeat" description="WD" evidence="8">
    <location>
        <begin position="77"/>
        <end position="119"/>
    </location>
</feature>
<evidence type="ECO:0000256" key="10">
    <source>
        <dbReference type="SAM" id="MobiDB-lite"/>
    </source>
</evidence>
<comment type="similarity">
    <text evidence="1 9">Belongs to the WD repeat coronin family.</text>
</comment>
<evidence type="ECO:0000256" key="1">
    <source>
        <dbReference type="ARBA" id="ARBA00009482"/>
    </source>
</evidence>
<keyword evidence="6" id="KW-0009">Actin-binding</keyword>
<evidence type="ECO:0000313" key="13">
    <source>
        <dbReference type="Proteomes" id="UP000799302"/>
    </source>
</evidence>
<dbReference type="GO" id="GO:0030479">
    <property type="term" value="C:actin cortical patch"/>
    <property type="evidence" value="ECO:0007669"/>
    <property type="project" value="UniProtKB-ARBA"/>
</dbReference>
<dbReference type="AlphaFoldDB" id="A0A6A6UVV0"/>
<protein>
    <recommendedName>
        <fullName evidence="9">Coronin</fullName>
    </recommendedName>
</protein>
<feature type="domain" description="DUF1899" evidence="11">
    <location>
        <begin position="4"/>
        <end position="68"/>
    </location>
</feature>
<evidence type="ECO:0000313" key="12">
    <source>
        <dbReference type="EMBL" id="KAF2675561.1"/>
    </source>
</evidence>
<dbReference type="InterPro" id="IPR001680">
    <property type="entry name" value="WD40_rpt"/>
</dbReference>
<dbReference type="GO" id="GO:0051015">
    <property type="term" value="F:actin filament binding"/>
    <property type="evidence" value="ECO:0007669"/>
    <property type="project" value="TreeGrafter"/>
</dbReference>
<feature type="repeat" description="WD" evidence="8">
    <location>
        <begin position="175"/>
        <end position="216"/>
    </location>
</feature>
<dbReference type="InterPro" id="IPR015505">
    <property type="entry name" value="Coronin"/>
</dbReference>
<feature type="repeat" description="WD" evidence="8">
    <location>
        <begin position="133"/>
        <end position="175"/>
    </location>
</feature>
<evidence type="ECO:0000259" key="11">
    <source>
        <dbReference type="SMART" id="SM01166"/>
    </source>
</evidence>
<dbReference type="PROSITE" id="PS00678">
    <property type="entry name" value="WD_REPEATS_1"/>
    <property type="match status" value="2"/>
</dbReference>
<sequence>MAGRFVRASKYRHVYGQSTKKDQCYDNLRISKNAWDTNIIKANPEFISVNWEASGGGAFAVIPVNQRGKLPDGIPLFRGHTAAVLDTDWNPFDDNLLSSSSDDGKVFLWRVPKDFTLYSDSDEPADISPVAKLTGHARKVGHVLFNPAAQNVLASASGDYSVKLWDIEQGKDRLSLKHGEIVQSLSWSADGAYLVTTCRDKKLRIWDTRQQKPAQEVQGHPGAKNSRAVWLGDRDRIATTGFSRMSDRQLGLWDVKMPKEPVGGDFTILDSISGVCMPFWDDGNRILYLAGKGDGNIRYYELENDKFEYLSEYKSSDPQRGMAFLPKRGVNVHENEVARAFKTVNDSFIEPISFIVPRRAEVFQDDIYPPTIGLKSAVSAAEWFDGKSGVPPLVSLKGRYDGGEANELPASEQPQTKSTPVSSPPPTKTEAPKPKAAEPAPAPKTVAAPPARTKLEDNKQAMSSMADKFADKDEDSSDDASSFEEVAKPIERHVPRDAASAKAAPSLERSSSSTTKLWQPAGSTAAAPASTPALAEKAPEKAPEKPAAKATPTPTPAPAAAPAPEPSSTAKTASGPGEALKTHLSDIKGEIAGLKSQVGELTELVRSLAGRLNEMAGSQNERIRAVELEVEGMRE</sequence>
<dbReference type="FunFam" id="2.130.10.10:FF:000197">
    <property type="entry name" value="Coronin"/>
    <property type="match status" value="1"/>
</dbReference>
<feature type="compositionally biased region" description="Polar residues" evidence="10">
    <location>
        <begin position="508"/>
        <end position="517"/>
    </location>
</feature>
<dbReference type="InterPro" id="IPR015943">
    <property type="entry name" value="WD40/YVTN_repeat-like_dom_sf"/>
</dbReference>
<dbReference type="InterPro" id="IPR020472">
    <property type="entry name" value="WD40_PAC1"/>
</dbReference>
<dbReference type="Gene3D" id="2.130.10.10">
    <property type="entry name" value="YVTN repeat-like/Quinoprotein amine dehydrogenase"/>
    <property type="match status" value="1"/>
</dbReference>
<comment type="subunit">
    <text evidence="7">Binds to F-actin.</text>
</comment>
<feature type="compositionally biased region" description="Pro residues" evidence="10">
    <location>
        <begin position="553"/>
        <end position="565"/>
    </location>
</feature>
<keyword evidence="5" id="KW-0175">Coiled coil</keyword>
<evidence type="ECO:0000256" key="7">
    <source>
        <dbReference type="ARBA" id="ARBA00062568"/>
    </source>
</evidence>
<dbReference type="SMART" id="SM01167">
    <property type="entry name" value="DUF1900"/>
    <property type="match status" value="1"/>
</dbReference>
<dbReference type="InterPro" id="IPR015048">
    <property type="entry name" value="DUF1899"/>
</dbReference>
<dbReference type="SMART" id="SM00320">
    <property type="entry name" value="WD40"/>
    <property type="match status" value="4"/>
</dbReference>
<reference evidence="12" key="1">
    <citation type="journal article" date="2020" name="Stud. Mycol.">
        <title>101 Dothideomycetes genomes: a test case for predicting lifestyles and emergence of pathogens.</title>
        <authorList>
            <person name="Haridas S."/>
            <person name="Albert R."/>
            <person name="Binder M."/>
            <person name="Bloem J."/>
            <person name="Labutti K."/>
            <person name="Salamov A."/>
            <person name="Andreopoulos B."/>
            <person name="Baker S."/>
            <person name="Barry K."/>
            <person name="Bills G."/>
            <person name="Bluhm B."/>
            <person name="Cannon C."/>
            <person name="Castanera R."/>
            <person name="Culley D."/>
            <person name="Daum C."/>
            <person name="Ezra D."/>
            <person name="Gonzalez J."/>
            <person name="Henrissat B."/>
            <person name="Kuo A."/>
            <person name="Liang C."/>
            <person name="Lipzen A."/>
            <person name="Lutzoni F."/>
            <person name="Magnuson J."/>
            <person name="Mondo S."/>
            <person name="Nolan M."/>
            <person name="Ohm R."/>
            <person name="Pangilinan J."/>
            <person name="Park H.-J."/>
            <person name="Ramirez L."/>
            <person name="Alfaro M."/>
            <person name="Sun H."/>
            <person name="Tritt A."/>
            <person name="Yoshinaga Y."/>
            <person name="Zwiers L.-H."/>
            <person name="Turgeon B."/>
            <person name="Goodwin S."/>
            <person name="Spatafora J."/>
            <person name="Crous P."/>
            <person name="Grigoriev I."/>
        </authorList>
    </citation>
    <scope>NUCLEOTIDE SEQUENCE</scope>
    <source>
        <strain evidence="12">CBS 115976</strain>
    </source>
</reference>
<dbReference type="Proteomes" id="UP000799302">
    <property type="component" value="Unassembled WGS sequence"/>
</dbReference>
<evidence type="ECO:0000256" key="6">
    <source>
        <dbReference type="ARBA" id="ARBA00023203"/>
    </source>
</evidence>
<evidence type="ECO:0000256" key="2">
    <source>
        <dbReference type="ARBA" id="ARBA00022553"/>
    </source>
</evidence>
<dbReference type="PRINTS" id="PR00320">
    <property type="entry name" value="GPROTEINBRPT"/>
</dbReference>
<dbReference type="Pfam" id="PF00400">
    <property type="entry name" value="WD40"/>
    <property type="match status" value="3"/>
</dbReference>
<dbReference type="InterPro" id="IPR036322">
    <property type="entry name" value="WD40_repeat_dom_sf"/>
</dbReference>
<dbReference type="PROSITE" id="PS50294">
    <property type="entry name" value="WD_REPEATS_REGION"/>
    <property type="match status" value="3"/>
</dbReference>
<evidence type="ECO:0000256" key="4">
    <source>
        <dbReference type="ARBA" id="ARBA00022737"/>
    </source>
</evidence>
<evidence type="ECO:0000256" key="8">
    <source>
        <dbReference type="PROSITE-ProRule" id="PRU00221"/>
    </source>
</evidence>
<feature type="compositionally biased region" description="Low complexity" evidence="10">
    <location>
        <begin position="520"/>
        <end position="536"/>
    </location>
</feature>
<dbReference type="EMBL" id="MU004230">
    <property type="protein sequence ID" value="KAF2675561.1"/>
    <property type="molecule type" value="Genomic_DNA"/>
</dbReference>
<accession>A0A6A6UVV0</accession>
<feature type="compositionally biased region" description="Basic and acidic residues" evidence="10">
    <location>
        <begin position="537"/>
        <end position="547"/>
    </location>
</feature>
<keyword evidence="2" id="KW-0597">Phosphoprotein</keyword>
<evidence type="ECO:0000256" key="5">
    <source>
        <dbReference type="ARBA" id="ARBA00023054"/>
    </source>
</evidence>
<evidence type="ECO:0000256" key="3">
    <source>
        <dbReference type="ARBA" id="ARBA00022574"/>
    </source>
</evidence>
<gene>
    <name evidence="12" type="ORF">BT63DRAFT_41686</name>
</gene>
<feature type="compositionally biased region" description="Acidic residues" evidence="10">
    <location>
        <begin position="472"/>
        <end position="482"/>
    </location>
</feature>
<dbReference type="GO" id="GO:0007015">
    <property type="term" value="P:actin filament organization"/>
    <property type="evidence" value="ECO:0007669"/>
    <property type="project" value="TreeGrafter"/>
</dbReference>
<dbReference type="Pfam" id="PF08953">
    <property type="entry name" value="DUF1899"/>
    <property type="match status" value="1"/>
</dbReference>
<dbReference type="PANTHER" id="PTHR10856">
    <property type="entry name" value="CORONIN"/>
    <property type="match status" value="1"/>
</dbReference>
<feature type="compositionally biased region" description="Basic and acidic residues" evidence="10">
    <location>
        <begin position="485"/>
        <end position="496"/>
    </location>
</feature>
<proteinExistence type="inferred from homology"/>
<dbReference type="SUPFAM" id="SSF50978">
    <property type="entry name" value="WD40 repeat-like"/>
    <property type="match status" value="1"/>
</dbReference>
<evidence type="ECO:0000256" key="9">
    <source>
        <dbReference type="RuleBase" id="RU280818"/>
    </source>
</evidence>